<evidence type="ECO:0000256" key="2">
    <source>
        <dbReference type="ARBA" id="ARBA00022729"/>
    </source>
</evidence>
<dbReference type="GO" id="GO:0016020">
    <property type="term" value="C:membrane"/>
    <property type="evidence" value="ECO:0007669"/>
    <property type="project" value="InterPro"/>
</dbReference>
<evidence type="ECO:0000313" key="3">
    <source>
        <dbReference type="EMBL" id="EAI8858411.1"/>
    </source>
</evidence>
<comment type="similarity">
    <text evidence="1">Belongs to the MlaA family.</text>
</comment>
<dbReference type="PANTHER" id="PTHR30035:SF3">
    <property type="entry name" value="INTERMEMBRANE PHOSPHOLIPID TRANSPORT SYSTEM LIPOPROTEIN MLAA"/>
    <property type="match status" value="1"/>
</dbReference>
<organism evidence="3 4">
    <name type="scientific">Campylobacter fetus</name>
    <dbReference type="NCBI Taxonomy" id="196"/>
    <lineage>
        <taxon>Bacteria</taxon>
        <taxon>Pseudomonadati</taxon>
        <taxon>Campylobacterota</taxon>
        <taxon>Epsilonproteobacteria</taxon>
        <taxon>Campylobacterales</taxon>
        <taxon>Campylobacteraceae</taxon>
        <taxon>Campylobacter</taxon>
    </lineage>
</organism>
<proteinExistence type="inferred from homology"/>
<keyword evidence="3" id="KW-0449">Lipoprotein</keyword>
<comment type="caution">
    <text evidence="3">The sequence shown here is derived from an EMBL/GenBank/DDBJ whole genome shotgun (WGS) entry which is preliminary data.</text>
</comment>
<evidence type="ECO:0000256" key="1">
    <source>
        <dbReference type="ARBA" id="ARBA00010634"/>
    </source>
</evidence>
<evidence type="ECO:0000313" key="4">
    <source>
        <dbReference type="Proteomes" id="UP000535509"/>
    </source>
</evidence>
<dbReference type="AlphaFoldDB" id="A0A5L8JGK9"/>
<keyword evidence="4" id="KW-1185">Reference proteome</keyword>
<dbReference type="RefSeq" id="WP_002848521.1">
    <property type="nucleotide sequence ID" value="NZ_AACCWR020000015.1"/>
</dbReference>
<dbReference type="OMA" id="ACVCASM"/>
<dbReference type="GeneID" id="61064207"/>
<keyword evidence="2" id="KW-0732">Signal</keyword>
<dbReference type="EMBL" id="AABTCC010000002">
    <property type="protein sequence ID" value="EAI8858411.1"/>
    <property type="molecule type" value="Genomic_DNA"/>
</dbReference>
<reference evidence="3 4" key="1">
    <citation type="submission" date="2018-06" db="EMBL/GenBank/DDBJ databases">
        <authorList>
            <consortium name="PulseNet: The National Subtyping Network for Foodborne Disease Surveillance"/>
            <person name="Tarr C.L."/>
            <person name="Trees E."/>
            <person name="Katz L.S."/>
            <person name="Carleton-Romer H.A."/>
            <person name="Stroika S."/>
            <person name="Kucerova Z."/>
            <person name="Roache K.F."/>
            <person name="Sabol A.L."/>
            <person name="Besser J."/>
            <person name="Gerner-Smidt P."/>
        </authorList>
    </citation>
    <scope>NUCLEOTIDE SEQUENCE [LARGE SCALE GENOMIC DNA]</scope>
    <source>
        <strain evidence="3 4">PNUSAC001503</strain>
    </source>
</reference>
<dbReference type="Pfam" id="PF04333">
    <property type="entry name" value="MlaA"/>
    <property type="match status" value="1"/>
</dbReference>
<sequence length="237" mass="27322">MRFLMAVLLFFHISWANDIQMDSFEDEFKSPSFIDPLSGYNRAMTNFNDMIYKNIFIPTFKGYDFIIPNEAQMAISNFFDNILYPLRFVNNILQFKFKNAGEETLRFIANTIVGFGGISDAATNVYGLAKHDEDFGQTLGYWGVGSGFPVVLPIFGQSNLRDMFGLVGDCYASPITYMNVWWAKDSKFINFAAFTFQKVNEGSKDPELYERIIKDAIDLYPFIKNTYEQRRDALIKE</sequence>
<protein>
    <submittedName>
        <fullName evidence="3">VacJ family lipoprotein</fullName>
    </submittedName>
</protein>
<dbReference type="InterPro" id="IPR007428">
    <property type="entry name" value="MlaA"/>
</dbReference>
<dbReference type="PRINTS" id="PR01805">
    <property type="entry name" value="VACJLIPOPROT"/>
</dbReference>
<accession>A0A5L8JGK9</accession>
<name>A0A5L8JGK9_CAMFE</name>
<dbReference type="PANTHER" id="PTHR30035">
    <property type="entry name" value="LIPOPROTEIN VACJ-RELATED"/>
    <property type="match status" value="1"/>
</dbReference>
<gene>
    <name evidence="3" type="ORF">CX802_00925</name>
</gene>
<dbReference type="Proteomes" id="UP000535509">
    <property type="component" value="Unassembled WGS sequence"/>
</dbReference>
<dbReference type="GO" id="GO:0120010">
    <property type="term" value="P:intermembrane phospholipid transfer"/>
    <property type="evidence" value="ECO:0007669"/>
    <property type="project" value="TreeGrafter"/>
</dbReference>